<protein>
    <submittedName>
        <fullName evidence="5">T9SS type A sorting domain-containing protein</fullName>
    </submittedName>
</protein>
<feature type="domain" description="DUF8202" evidence="4">
    <location>
        <begin position="218"/>
        <end position="398"/>
    </location>
</feature>
<feature type="chain" id="PRO_5045263193" evidence="2">
    <location>
        <begin position="21"/>
        <end position="889"/>
    </location>
</feature>
<feature type="domain" description="Secretion system C-terminal sorting" evidence="3">
    <location>
        <begin position="813"/>
        <end position="888"/>
    </location>
</feature>
<evidence type="ECO:0000259" key="4">
    <source>
        <dbReference type="Pfam" id="PF26628"/>
    </source>
</evidence>
<dbReference type="InterPro" id="IPR058515">
    <property type="entry name" value="DUF8202"/>
</dbReference>
<proteinExistence type="predicted"/>
<dbReference type="Pfam" id="PF18962">
    <property type="entry name" value="Por_Secre_tail"/>
    <property type="match status" value="1"/>
</dbReference>
<keyword evidence="6" id="KW-1185">Reference proteome</keyword>
<name>A0ABW8YJF0_9FLAO</name>
<dbReference type="RefSeq" id="WP_408076232.1">
    <property type="nucleotide sequence ID" value="NZ_JBELQB010000020.1"/>
</dbReference>
<organism evidence="5 6">
    <name type="scientific">Flavobacterium rhizophilum</name>
    <dbReference type="NCBI Taxonomy" id="3163296"/>
    <lineage>
        <taxon>Bacteria</taxon>
        <taxon>Pseudomonadati</taxon>
        <taxon>Bacteroidota</taxon>
        <taxon>Flavobacteriia</taxon>
        <taxon>Flavobacteriales</taxon>
        <taxon>Flavobacteriaceae</taxon>
        <taxon>Flavobacterium</taxon>
    </lineage>
</organism>
<evidence type="ECO:0000256" key="1">
    <source>
        <dbReference type="ARBA" id="ARBA00022729"/>
    </source>
</evidence>
<dbReference type="InterPro" id="IPR026444">
    <property type="entry name" value="Secre_tail"/>
</dbReference>
<reference evidence="5 6" key="1">
    <citation type="submission" date="2024-06" db="EMBL/GenBank/DDBJ databases">
        <authorList>
            <person name="Kaempfer P."/>
            <person name="Viver T."/>
        </authorList>
    </citation>
    <scope>NUCLEOTIDE SEQUENCE [LARGE SCALE GENOMIC DNA]</scope>
    <source>
        <strain evidence="5 6">ST-75</strain>
    </source>
</reference>
<comment type="caution">
    <text evidence="5">The sequence shown here is derived from an EMBL/GenBank/DDBJ whole genome shotgun (WGS) entry which is preliminary data.</text>
</comment>
<evidence type="ECO:0000259" key="3">
    <source>
        <dbReference type="Pfam" id="PF18962"/>
    </source>
</evidence>
<evidence type="ECO:0000313" key="6">
    <source>
        <dbReference type="Proteomes" id="UP001629059"/>
    </source>
</evidence>
<sequence length="889" mass="99522">MKPKHAIVFVVLLLFANMNAQNYFPGGVSGAEAWYIVDYNDLSQGSYPNQSAQHIIIKPCFGNPGANALFNFNHSIKATQLCFWYNAALENTTSRNVFFVGEPDYPSYNSAHLTTDWNESLAGMPQTDSIIRNQFDLANKSAYIDGLYSSYQSINNANVNFYHWNKYQVDKKFKSYGYQGETAFYIGRGFTNPQSTSQYFRGNFPEFISFPFELSSNQKNRVESYLALKYGITLDKSVSYKSARNIVFWKKSNNNIFKNRIFGIGFDKISNLNQLQSESVHYKDYLIASVGTLASTNPIKQQQVGIKDENFIVFGDNNGPDGFQSLNAFNVKPLRRVWLSQNTGVESITIPMYFKFNLNAAIYQAMQSDPSLKLWMLHDKYVTNQEESHFDSQYVDYYEAGSIQGAYAFFEKIYFDTDQGVFDQYTFGVGPEMIVQVRFDNDCDDENVKSYVVITGGRAPYRIEIKNIDTGAGDNYEINENEMAFNAVSPYTYTVTVVDANGNQNSTTVTVDIYPINVDLGPDIILTASQPQATLNAGQYINDPEATYKWYRDGVLLEYYDPVLVTSEPGEYTVEVLSGNHICSDSDTINVYYKFTGSISPGFQCEDPHGYVTLNLSGGVGPFTTLITGPNQTIHQVHNQESYYFSEVNFGNYTITSTDINGEVYQSSFTINDPLLNIEVDLLSQLQQAGISISYESTYSYPIANPYPLTSFTLDASLLVTNPNVAYEWFSNNQSLGIYGPVITIDLNTSLPSTLQEIKVVVTNLSSGCSVSDSFGIKGYWEVEAGAAQTTAFETELKQAEAQSDNSSLKAKVYPNPSDPNQTFYYEISSSEIFDGTVQILSPTGAIIEETYISGESKYHLSFSLLASGVYFICTKTNGIVVTDKIIIR</sequence>
<dbReference type="Proteomes" id="UP001629059">
    <property type="component" value="Unassembled WGS sequence"/>
</dbReference>
<evidence type="ECO:0000256" key="2">
    <source>
        <dbReference type="SAM" id="SignalP"/>
    </source>
</evidence>
<feature type="signal peptide" evidence="2">
    <location>
        <begin position="1"/>
        <end position="20"/>
    </location>
</feature>
<dbReference type="NCBIfam" id="TIGR04183">
    <property type="entry name" value="Por_Secre_tail"/>
    <property type="match status" value="1"/>
</dbReference>
<accession>A0ABW8YJF0</accession>
<dbReference type="Pfam" id="PF26628">
    <property type="entry name" value="DUF8202"/>
    <property type="match status" value="1"/>
</dbReference>
<keyword evidence="1 2" id="KW-0732">Signal</keyword>
<evidence type="ECO:0000313" key="5">
    <source>
        <dbReference type="EMBL" id="MFL9839283.1"/>
    </source>
</evidence>
<gene>
    <name evidence="5" type="ORF">ABS768_17390</name>
</gene>
<dbReference type="EMBL" id="JBELQB010000020">
    <property type="protein sequence ID" value="MFL9839283.1"/>
    <property type="molecule type" value="Genomic_DNA"/>
</dbReference>